<keyword evidence="1" id="KW-0812">Transmembrane</keyword>
<dbReference type="PANTHER" id="PTHR11328">
    <property type="entry name" value="MAJOR FACILITATOR SUPERFAMILY DOMAIN-CONTAINING PROTEIN"/>
    <property type="match status" value="1"/>
</dbReference>
<dbReference type="InterPro" id="IPR001927">
    <property type="entry name" value="Na/Gal_symport"/>
</dbReference>
<dbReference type="STRING" id="635013.TherJR_2615"/>
<keyword evidence="1" id="KW-0472">Membrane</keyword>
<evidence type="ECO:0000313" key="2">
    <source>
        <dbReference type="EMBL" id="ADG83452.1"/>
    </source>
</evidence>
<accession>D5XBM3</accession>
<feature type="transmembrane region" description="Helical" evidence="1">
    <location>
        <begin position="106"/>
        <end position="127"/>
    </location>
</feature>
<dbReference type="Proteomes" id="UP000002377">
    <property type="component" value="Chromosome"/>
</dbReference>
<feature type="transmembrane region" description="Helical" evidence="1">
    <location>
        <begin position="271"/>
        <end position="291"/>
    </location>
</feature>
<keyword evidence="3" id="KW-1185">Reference proteome</keyword>
<dbReference type="EMBL" id="CP002028">
    <property type="protein sequence ID" value="ADG83452.1"/>
    <property type="molecule type" value="Genomic_DNA"/>
</dbReference>
<feature type="transmembrane region" description="Helical" evidence="1">
    <location>
        <begin position="233"/>
        <end position="251"/>
    </location>
</feature>
<feature type="transmembrane region" description="Helical" evidence="1">
    <location>
        <begin position="407"/>
        <end position="431"/>
    </location>
</feature>
<keyword evidence="1" id="KW-1133">Transmembrane helix</keyword>
<dbReference type="eggNOG" id="COG2211">
    <property type="taxonomic scope" value="Bacteria"/>
</dbReference>
<dbReference type="PANTHER" id="PTHR11328:SF24">
    <property type="entry name" value="MAJOR FACILITATOR SUPERFAMILY (MFS) PROFILE DOMAIN-CONTAINING PROTEIN"/>
    <property type="match status" value="1"/>
</dbReference>
<sequence>MAARPSASVINLFSIGETGFQLMMYLAVTYYAYFLTDVAAVGAATAGTILLIARIGDAISVPIAGAVIEKTNPRWGKYRSWLLMAPPVTAILFILMFTNFSAMNTAAKAVVLGILYVCAHFSVNLAWSAQTALIPVIGVEQEDRVALSSRRQQAVSAAQILLGIIAMPMVITLGGGNEARGFFLTVTVFAILQVLGYRLMARVSKPWVVDLQTEAKQTVTLRDMLKQIFSNKYLLIFFMVEVCILTARYMILGLNVYYFKYVAQNMMLSSAFFTVVSVGMLVGSFAGGLLAKKATKKQIYVSGLSFEVICFALMWVVAENPIAFIALNGLVSFGTGLANSVMYAVYADISEYSEWKTGKNAKGLIMSLSALPIKIGVALSGAIIGFSLAAIGYVAGAEPTAELTRSIILVASMVPGSIAALALVGVFFYRLDEKRVQKIRQEIQARKSAAA</sequence>
<dbReference type="GO" id="GO:0008643">
    <property type="term" value="P:carbohydrate transport"/>
    <property type="evidence" value="ECO:0007669"/>
    <property type="project" value="InterPro"/>
</dbReference>
<dbReference type="Pfam" id="PF13347">
    <property type="entry name" value="MFS_2"/>
    <property type="match status" value="1"/>
</dbReference>
<dbReference type="OrthoDB" id="9764596at2"/>
<feature type="transmembrane region" description="Helical" evidence="1">
    <location>
        <begin position="298"/>
        <end position="318"/>
    </location>
</feature>
<gene>
    <name evidence="2" type="ordered locus">TherJR_2615</name>
</gene>
<feature type="transmembrane region" description="Helical" evidence="1">
    <location>
        <begin position="179"/>
        <end position="197"/>
    </location>
</feature>
<feature type="transmembrane region" description="Helical" evidence="1">
    <location>
        <begin position="12"/>
        <end position="33"/>
    </location>
</feature>
<dbReference type="GO" id="GO:0015293">
    <property type="term" value="F:symporter activity"/>
    <property type="evidence" value="ECO:0007669"/>
    <property type="project" value="InterPro"/>
</dbReference>
<dbReference type="AlphaFoldDB" id="D5XBM3"/>
<dbReference type="GO" id="GO:0006814">
    <property type="term" value="P:sodium ion transport"/>
    <property type="evidence" value="ECO:0007669"/>
    <property type="project" value="InterPro"/>
</dbReference>
<feature type="transmembrane region" description="Helical" evidence="1">
    <location>
        <begin position="39"/>
        <end position="68"/>
    </location>
</feature>
<dbReference type="Gene3D" id="1.20.1250.20">
    <property type="entry name" value="MFS general substrate transporter like domains"/>
    <property type="match status" value="2"/>
</dbReference>
<dbReference type="SUPFAM" id="SSF103473">
    <property type="entry name" value="MFS general substrate transporter"/>
    <property type="match status" value="1"/>
</dbReference>
<proteinExistence type="predicted"/>
<dbReference type="InterPro" id="IPR039672">
    <property type="entry name" value="MFS_2"/>
</dbReference>
<feature type="transmembrane region" description="Helical" evidence="1">
    <location>
        <begin position="154"/>
        <end position="173"/>
    </location>
</feature>
<evidence type="ECO:0000256" key="1">
    <source>
        <dbReference type="SAM" id="Phobius"/>
    </source>
</evidence>
<protein>
    <submittedName>
        <fullName evidence="2">Sugar (Glycoside-Pentoside-Hexuronide) transporter</fullName>
    </submittedName>
</protein>
<reference evidence="2 3" key="1">
    <citation type="submission" date="2010-05" db="EMBL/GenBank/DDBJ databases">
        <title>Complete sequence of Thermincola sp. JR.</title>
        <authorList>
            <consortium name="US DOE Joint Genome Institute"/>
            <person name="Lucas S."/>
            <person name="Copeland A."/>
            <person name="Lapidus A."/>
            <person name="Cheng J.-F."/>
            <person name="Bruce D."/>
            <person name="Goodwin L."/>
            <person name="Pitluck S."/>
            <person name="Chertkov O."/>
            <person name="Detter J.C."/>
            <person name="Han C."/>
            <person name="Tapia R."/>
            <person name="Land M."/>
            <person name="Hauser L."/>
            <person name="Kyrpides N."/>
            <person name="Mikhailova N."/>
            <person name="Hazen T.C."/>
            <person name="Woyke T."/>
        </authorList>
    </citation>
    <scope>NUCLEOTIDE SEQUENCE [LARGE SCALE GENOMIC DNA]</scope>
    <source>
        <strain evidence="2 3">JR</strain>
    </source>
</reference>
<dbReference type="KEGG" id="tjr:TherJR_2615"/>
<name>D5XBM3_THEPJ</name>
<organism evidence="2 3">
    <name type="scientific">Thermincola potens (strain JR)</name>
    <dbReference type="NCBI Taxonomy" id="635013"/>
    <lineage>
        <taxon>Bacteria</taxon>
        <taxon>Bacillati</taxon>
        <taxon>Bacillota</taxon>
        <taxon>Clostridia</taxon>
        <taxon>Eubacteriales</taxon>
        <taxon>Thermincolaceae</taxon>
        <taxon>Thermincola</taxon>
    </lineage>
</organism>
<dbReference type="GO" id="GO:0005886">
    <property type="term" value="C:plasma membrane"/>
    <property type="evidence" value="ECO:0007669"/>
    <property type="project" value="TreeGrafter"/>
</dbReference>
<dbReference type="InterPro" id="IPR036259">
    <property type="entry name" value="MFS_trans_sf"/>
</dbReference>
<feature type="transmembrane region" description="Helical" evidence="1">
    <location>
        <begin position="324"/>
        <end position="347"/>
    </location>
</feature>
<feature type="transmembrane region" description="Helical" evidence="1">
    <location>
        <begin position="368"/>
        <end position="395"/>
    </location>
</feature>
<dbReference type="HOGENOM" id="CLU_027408_0_3_9"/>
<feature type="transmembrane region" description="Helical" evidence="1">
    <location>
        <begin position="80"/>
        <end position="100"/>
    </location>
</feature>
<dbReference type="NCBIfam" id="TIGR00792">
    <property type="entry name" value="gph"/>
    <property type="match status" value="1"/>
</dbReference>
<evidence type="ECO:0000313" key="3">
    <source>
        <dbReference type="Proteomes" id="UP000002377"/>
    </source>
</evidence>